<dbReference type="GO" id="GO:0006167">
    <property type="term" value="P:AMP biosynthetic process"/>
    <property type="evidence" value="ECO:0007669"/>
    <property type="project" value="TreeGrafter"/>
</dbReference>
<gene>
    <name evidence="4" type="ORF">C9374_007535</name>
</gene>
<dbReference type="Gene3D" id="3.90.79.10">
    <property type="entry name" value="Nucleoside Triphosphate Pyrophosphohydrolase"/>
    <property type="match status" value="1"/>
</dbReference>
<comment type="caution">
    <text evidence="4">The sequence shown here is derived from an EMBL/GenBank/DDBJ whole genome shotgun (WGS) entry which is preliminary data.</text>
</comment>
<reference evidence="4 5" key="1">
    <citation type="journal article" date="2018" name="BMC Genomics">
        <title>The genome of Naegleria lovaniensis, the basis for a comparative approach to unravel pathogenicity factors of the human pathogenic amoeba N. fowleri.</title>
        <authorList>
            <person name="Liechti N."/>
            <person name="Schurch N."/>
            <person name="Bruggmann R."/>
            <person name="Wittwer M."/>
        </authorList>
    </citation>
    <scope>NUCLEOTIDE SEQUENCE [LARGE SCALE GENOMIC DNA]</scope>
    <source>
        <strain evidence="4 5">ATCC 30569</strain>
    </source>
</reference>
<keyword evidence="1 2" id="KW-0378">Hydrolase</keyword>
<dbReference type="PANTHER" id="PTHR21340">
    <property type="entry name" value="DIADENOSINE 5,5-P1,P4-TETRAPHOSPHATE PYROPHOSPHOHYDROLASE MUTT"/>
    <property type="match status" value="1"/>
</dbReference>
<dbReference type="InterPro" id="IPR020084">
    <property type="entry name" value="NUDIX_hydrolase_CS"/>
</dbReference>
<dbReference type="EMBL" id="PYSW02000029">
    <property type="protein sequence ID" value="KAG2379396.1"/>
    <property type="molecule type" value="Genomic_DNA"/>
</dbReference>
<dbReference type="GO" id="GO:0006754">
    <property type="term" value="P:ATP biosynthetic process"/>
    <property type="evidence" value="ECO:0007669"/>
    <property type="project" value="TreeGrafter"/>
</dbReference>
<comment type="similarity">
    <text evidence="2">Belongs to the Nudix hydrolase family.</text>
</comment>
<dbReference type="PRINTS" id="PR00502">
    <property type="entry name" value="NUDIXFAMILY"/>
</dbReference>
<dbReference type="Pfam" id="PF00293">
    <property type="entry name" value="NUDIX"/>
    <property type="match status" value="1"/>
</dbReference>
<evidence type="ECO:0000256" key="1">
    <source>
        <dbReference type="ARBA" id="ARBA00022801"/>
    </source>
</evidence>
<accession>A0AA88GLM1</accession>
<name>A0AA88GLM1_NAELO</name>
<dbReference type="InterPro" id="IPR051325">
    <property type="entry name" value="Nudix_hydrolase_domain"/>
</dbReference>
<dbReference type="RefSeq" id="XP_044546658.1">
    <property type="nucleotide sequence ID" value="XM_044697511.1"/>
</dbReference>
<keyword evidence="5" id="KW-1185">Reference proteome</keyword>
<dbReference type="PROSITE" id="PS51462">
    <property type="entry name" value="NUDIX"/>
    <property type="match status" value="1"/>
</dbReference>
<protein>
    <recommendedName>
        <fullName evidence="3">Nudix hydrolase domain-containing protein</fullName>
    </recommendedName>
</protein>
<feature type="domain" description="Nudix hydrolase" evidence="3">
    <location>
        <begin position="109"/>
        <end position="239"/>
    </location>
</feature>
<evidence type="ECO:0000256" key="2">
    <source>
        <dbReference type="RuleBase" id="RU003476"/>
    </source>
</evidence>
<dbReference type="SUPFAM" id="SSF55811">
    <property type="entry name" value="Nudix"/>
    <property type="match status" value="1"/>
</dbReference>
<dbReference type="GeneID" id="68099989"/>
<dbReference type="InterPro" id="IPR020476">
    <property type="entry name" value="Nudix_hydrolase"/>
</dbReference>
<dbReference type="AlphaFoldDB" id="A0AA88GLM1"/>
<dbReference type="InterPro" id="IPR015797">
    <property type="entry name" value="NUDIX_hydrolase-like_dom_sf"/>
</dbReference>
<evidence type="ECO:0000313" key="4">
    <source>
        <dbReference type="EMBL" id="KAG2379396.1"/>
    </source>
</evidence>
<evidence type="ECO:0000313" key="5">
    <source>
        <dbReference type="Proteomes" id="UP000816034"/>
    </source>
</evidence>
<dbReference type="Proteomes" id="UP000816034">
    <property type="component" value="Unassembled WGS sequence"/>
</dbReference>
<organism evidence="4 5">
    <name type="scientific">Naegleria lovaniensis</name>
    <name type="common">Amoeba</name>
    <dbReference type="NCBI Taxonomy" id="51637"/>
    <lineage>
        <taxon>Eukaryota</taxon>
        <taxon>Discoba</taxon>
        <taxon>Heterolobosea</taxon>
        <taxon>Tetramitia</taxon>
        <taxon>Eutetramitia</taxon>
        <taxon>Vahlkampfiidae</taxon>
        <taxon>Naegleria</taxon>
    </lineage>
</organism>
<dbReference type="PROSITE" id="PS00893">
    <property type="entry name" value="NUDIX_BOX"/>
    <property type="match status" value="1"/>
</dbReference>
<proteinExistence type="inferred from homology"/>
<evidence type="ECO:0000259" key="3">
    <source>
        <dbReference type="PROSITE" id="PS51462"/>
    </source>
</evidence>
<dbReference type="InterPro" id="IPR000086">
    <property type="entry name" value="NUDIX_hydrolase_dom"/>
</dbReference>
<dbReference type="PANTHER" id="PTHR21340:SF0">
    <property type="entry name" value="BIS(5'-NUCLEOSYL)-TETRAPHOSPHATASE [ASYMMETRICAL]"/>
    <property type="match status" value="1"/>
</dbReference>
<dbReference type="GO" id="GO:0004081">
    <property type="term" value="F:bis(5'-nucleosyl)-tetraphosphatase (asymmetrical) activity"/>
    <property type="evidence" value="ECO:0007669"/>
    <property type="project" value="TreeGrafter"/>
</dbReference>
<sequence length="265" mass="30538">MFQPSKPSSSSTRQPPQLFPCPYENCLSHQQQQDHSLFSENDLVKHCLQHHARENSKQICTICDLRNNDRSLKGSRDWGFSTHLYFEHGEMATPEAKRKEEIQQEMSSKPTYSFALVIVRQPSTGKFLLVEECCSQGWWLPAGRVDPGERFEEAALRETVEEAGIQVELKNILRVEYSPFQKGGARQRIIFYAEPVEKDPVLKSVADFESVGAQWFSYDEFVNQFLNPSTRTKKLRGTEPVQWFKYVHSGKPMYPLSMLTLEGEP</sequence>